<dbReference type="GO" id="GO:0005840">
    <property type="term" value="C:ribosome"/>
    <property type="evidence" value="ECO:0007669"/>
    <property type="project" value="UniProtKB-KW"/>
</dbReference>
<comment type="similarity">
    <text evidence="1">Belongs to the eukaryotic ribosomal protein eL28 family.</text>
</comment>
<dbReference type="GO" id="GO:1990904">
    <property type="term" value="C:ribonucleoprotein complex"/>
    <property type="evidence" value="ECO:0007669"/>
    <property type="project" value="UniProtKB-KW"/>
</dbReference>
<feature type="compositionally biased region" description="Polar residues" evidence="4">
    <location>
        <begin position="74"/>
        <end position="95"/>
    </location>
</feature>
<feature type="region of interest" description="Disordered" evidence="4">
    <location>
        <begin position="74"/>
        <end position="96"/>
    </location>
</feature>
<evidence type="ECO:0000259" key="5">
    <source>
        <dbReference type="Pfam" id="PF01778"/>
    </source>
</evidence>
<dbReference type="FunFam" id="3.30.390.110:FF:000002">
    <property type="entry name" value="60S ribosomal protein L28"/>
    <property type="match status" value="1"/>
</dbReference>
<keyword evidence="7" id="KW-1185">Reference proteome</keyword>
<dbReference type="GO" id="GO:0003735">
    <property type="term" value="F:structural constituent of ribosome"/>
    <property type="evidence" value="ECO:0007669"/>
    <property type="project" value="InterPro"/>
</dbReference>
<dbReference type="PANTHER" id="PTHR10544">
    <property type="entry name" value="60S RIBOSOMAL PROTEIN L28"/>
    <property type="match status" value="1"/>
</dbReference>
<reference evidence="6" key="2">
    <citation type="submission" date="2020-11" db="EMBL/GenBank/DDBJ databases">
        <title>Whole genome sequencing of Colletotrichum sp.</title>
        <authorList>
            <person name="Li H."/>
        </authorList>
    </citation>
    <scope>NUCLEOTIDE SEQUENCE</scope>
    <source>
        <strain evidence="6">CkLH20</strain>
    </source>
</reference>
<evidence type="ECO:0000313" key="7">
    <source>
        <dbReference type="Proteomes" id="UP000781932"/>
    </source>
</evidence>
<dbReference type="InterPro" id="IPR029004">
    <property type="entry name" value="Ribosomal_eL28/Mak16"/>
</dbReference>
<evidence type="ECO:0000256" key="1">
    <source>
        <dbReference type="ARBA" id="ARBA00007926"/>
    </source>
</evidence>
<organism evidence="6 7">
    <name type="scientific">Colletotrichum karsti</name>
    <dbReference type="NCBI Taxonomy" id="1095194"/>
    <lineage>
        <taxon>Eukaryota</taxon>
        <taxon>Fungi</taxon>
        <taxon>Dikarya</taxon>
        <taxon>Ascomycota</taxon>
        <taxon>Pezizomycotina</taxon>
        <taxon>Sordariomycetes</taxon>
        <taxon>Hypocreomycetidae</taxon>
        <taxon>Glomerellales</taxon>
        <taxon>Glomerellaceae</taxon>
        <taxon>Colletotrichum</taxon>
        <taxon>Colletotrichum boninense species complex</taxon>
    </lineage>
</organism>
<accession>A0A9P6HWE9</accession>
<dbReference type="Gene3D" id="3.30.390.110">
    <property type="match status" value="1"/>
</dbReference>
<evidence type="ECO:0000256" key="3">
    <source>
        <dbReference type="ARBA" id="ARBA00023274"/>
    </source>
</evidence>
<dbReference type="Proteomes" id="UP000781932">
    <property type="component" value="Unassembled WGS sequence"/>
</dbReference>
<comment type="caution">
    <text evidence="6">The sequence shown here is derived from an EMBL/GenBank/DDBJ whole genome shotgun (WGS) entry which is preliminary data.</text>
</comment>
<protein>
    <recommendedName>
        <fullName evidence="5">Ribosomal eL28/Mak16 domain-containing protein</fullName>
    </recommendedName>
</protein>
<evidence type="ECO:0000313" key="6">
    <source>
        <dbReference type="EMBL" id="KAF9871614.1"/>
    </source>
</evidence>
<dbReference type="GeneID" id="62166600"/>
<dbReference type="OrthoDB" id="338850at2759"/>
<dbReference type="GO" id="GO:0006412">
    <property type="term" value="P:translation"/>
    <property type="evidence" value="ECO:0007669"/>
    <property type="project" value="InterPro"/>
</dbReference>
<dbReference type="AlphaFoldDB" id="A0A9P6HWE9"/>
<evidence type="ECO:0000256" key="4">
    <source>
        <dbReference type="SAM" id="MobiDB-lite"/>
    </source>
</evidence>
<dbReference type="EMBL" id="JAATWM020000043">
    <property type="protein sequence ID" value="KAF9871614.1"/>
    <property type="molecule type" value="Genomic_DNA"/>
</dbReference>
<proteinExistence type="inferred from homology"/>
<keyword evidence="2" id="KW-0689">Ribosomal protein</keyword>
<dbReference type="Pfam" id="PF01778">
    <property type="entry name" value="Ribosomal_L28e"/>
    <property type="match status" value="1"/>
</dbReference>
<feature type="region of interest" description="Disordered" evidence="4">
    <location>
        <begin position="124"/>
        <end position="157"/>
    </location>
</feature>
<gene>
    <name evidence="6" type="ORF">CkaCkLH20_10812</name>
</gene>
<dbReference type="RefSeq" id="XP_038741075.1">
    <property type="nucleotide sequence ID" value="XM_038893526.1"/>
</dbReference>
<name>A0A9P6HWE9_9PEZI</name>
<dbReference type="InterPro" id="IPR002672">
    <property type="entry name" value="Ribosomal_eL28"/>
</dbReference>
<reference evidence="6" key="1">
    <citation type="submission" date="2020-03" db="EMBL/GenBank/DDBJ databases">
        <authorList>
            <person name="He L."/>
        </authorList>
    </citation>
    <scope>NUCLEOTIDE SEQUENCE</scope>
    <source>
        <strain evidence="6">CkLH20</strain>
    </source>
</reference>
<keyword evidence="3" id="KW-0687">Ribonucleoprotein</keyword>
<feature type="domain" description="Ribosomal eL28/Mak16" evidence="5">
    <location>
        <begin position="12"/>
        <end position="130"/>
    </location>
</feature>
<sequence length="157" mass="16903">MAAALPNVSADLIWEVVRNQNAFLVNRNDAGGLQLSRDPLNLVNKHSRKYAGFVNDKAIGVVPAEKGGVKVISKNQKNGNKPAQGTTEVTYGPNKSTRKTYKAVALQSANGGYRADLREAAVQRASALRRAQKPVKPEAEKKPRGVKAKKAAEKTEA</sequence>
<evidence type="ECO:0000256" key="2">
    <source>
        <dbReference type="ARBA" id="ARBA00022980"/>
    </source>
</evidence>